<dbReference type="RefSeq" id="XP_013251429.1">
    <property type="nucleotide sequence ID" value="XM_013395975.1"/>
</dbReference>
<keyword evidence="3" id="KW-1185">Reference proteome</keyword>
<organism evidence="2 3">
    <name type="scientific">Eimeria acervulina</name>
    <name type="common">Coccidian parasite</name>
    <dbReference type="NCBI Taxonomy" id="5801"/>
    <lineage>
        <taxon>Eukaryota</taxon>
        <taxon>Sar</taxon>
        <taxon>Alveolata</taxon>
        <taxon>Apicomplexa</taxon>
        <taxon>Conoidasida</taxon>
        <taxon>Coccidia</taxon>
        <taxon>Eucoccidiorida</taxon>
        <taxon>Eimeriorina</taxon>
        <taxon>Eimeriidae</taxon>
        <taxon>Eimeria</taxon>
    </lineage>
</organism>
<protein>
    <recommendedName>
        <fullName evidence="4">Ppg3</fullName>
    </recommendedName>
</protein>
<feature type="compositionally biased region" description="Polar residues" evidence="1">
    <location>
        <begin position="228"/>
        <end position="240"/>
    </location>
</feature>
<accession>U6GDJ6</accession>
<reference evidence="2" key="1">
    <citation type="submission" date="2013-10" db="EMBL/GenBank/DDBJ databases">
        <title>Genomic analysis of the causative agents of coccidiosis in chickens.</title>
        <authorList>
            <person name="Reid A.J."/>
            <person name="Blake D."/>
            <person name="Billington K."/>
            <person name="Browne H."/>
            <person name="Dunn M."/>
            <person name="Hung S."/>
            <person name="Kawahara F."/>
            <person name="Miranda-Saavedra D."/>
            <person name="Mourier T."/>
            <person name="Nagra H."/>
            <person name="Otto T.D."/>
            <person name="Rawlings N."/>
            <person name="Sanchez A."/>
            <person name="Sanders M."/>
            <person name="Subramaniam C."/>
            <person name="Tay Y."/>
            <person name="Dear P."/>
            <person name="Doerig C."/>
            <person name="Gruber A."/>
            <person name="Parkinson J."/>
            <person name="Shirley M."/>
            <person name="Wan K.L."/>
            <person name="Berriman M."/>
            <person name="Tomley F."/>
            <person name="Pain A."/>
        </authorList>
    </citation>
    <scope>NUCLEOTIDE SEQUENCE</scope>
    <source>
        <strain evidence="2">Houghton</strain>
    </source>
</reference>
<feature type="compositionally biased region" description="Low complexity" evidence="1">
    <location>
        <begin position="263"/>
        <end position="285"/>
    </location>
</feature>
<name>U6GDJ6_EIMAC</name>
<feature type="region of interest" description="Disordered" evidence="1">
    <location>
        <begin position="739"/>
        <end position="766"/>
    </location>
</feature>
<feature type="compositionally biased region" description="Low complexity" evidence="1">
    <location>
        <begin position="189"/>
        <end position="203"/>
    </location>
</feature>
<reference evidence="2" key="2">
    <citation type="submission" date="2013-10" db="EMBL/GenBank/DDBJ databases">
        <authorList>
            <person name="Aslett M."/>
        </authorList>
    </citation>
    <scope>NUCLEOTIDE SEQUENCE</scope>
    <source>
        <strain evidence="2">Houghton</strain>
    </source>
</reference>
<dbReference type="OrthoDB" id="348141at2759"/>
<feature type="compositionally biased region" description="Low complexity" evidence="1">
    <location>
        <begin position="64"/>
        <end position="75"/>
    </location>
</feature>
<dbReference type="AlphaFoldDB" id="U6GDJ6"/>
<proteinExistence type="predicted"/>
<evidence type="ECO:0000313" key="2">
    <source>
        <dbReference type="EMBL" id="CDI78341.1"/>
    </source>
</evidence>
<evidence type="ECO:0008006" key="4">
    <source>
        <dbReference type="Google" id="ProtNLM"/>
    </source>
</evidence>
<feature type="region of interest" description="Disordered" evidence="1">
    <location>
        <begin position="443"/>
        <end position="480"/>
    </location>
</feature>
<dbReference type="VEuPathDB" id="ToxoDB:EAH_00032740"/>
<evidence type="ECO:0000313" key="3">
    <source>
        <dbReference type="Proteomes" id="UP000018050"/>
    </source>
</evidence>
<feature type="region of interest" description="Disordered" evidence="1">
    <location>
        <begin position="45"/>
        <end position="78"/>
    </location>
</feature>
<feature type="compositionally biased region" description="Basic and acidic residues" evidence="1">
    <location>
        <begin position="45"/>
        <end position="63"/>
    </location>
</feature>
<dbReference type="Proteomes" id="UP000018050">
    <property type="component" value="Unassembled WGS sequence"/>
</dbReference>
<dbReference type="GeneID" id="25271344"/>
<dbReference type="OMA" id="PARIVWH"/>
<gene>
    <name evidence="2" type="ORF">EAH_00032740</name>
</gene>
<feature type="compositionally biased region" description="Low complexity" evidence="1">
    <location>
        <begin position="454"/>
        <end position="465"/>
    </location>
</feature>
<feature type="region of interest" description="Disordered" evidence="1">
    <location>
        <begin position="784"/>
        <end position="818"/>
    </location>
</feature>
<feature type="region of interest" description="Disordered" evidence="1">
    <location>
        <begin position="189"/>
        <end position="290"/>
    </location>
</feature>
<sequence length="885" mass="93414">MMQHLLAESASRETALNAAQATPTAASHAPAIPGVVVVAFAGDRESQNHRESANSRHRLDVRYRQQQAQQDQDQISQREQHYMDQLPPQTSSPLVLKGSVRYSFATRTVEGCQSQSLSNGPVHPDNFNSTAAARSKLSSCSGGSSLSRDSKGNRATAASFSLGEGSAPSCNGVSDSACRKLCGIEIGSSGSSSSGSSDGSSGSTINCSSKTRRGNSRSSSDGHYKIPPSSSGSAANTPSLVFTKEPFDGASRSVSPRDITFGSNTSNGKSSSNRSCRDNSSSVSGDSEKKQHISLLSASDIAVLLRDYAAFVQRTQRQLQQLQKLVQQQQCLGSTRVGLCEQTSTGKSPYVRQQCQGEQQHQQQQLDEARVLRRFIAEGAVVCRSLHSRLCLLLADAPSTAVAAAGGELMLRKLRRDFAQQQQQYAQMLRLLSSAEEVLCEPAESADQHEVEATLTSTSNTSSSSFGGNLPGPSSAGGPARIVWHSGHQGSPCSLPVDCLHFEDPQRQRQTKSISWVSEGNHLGTASCGAVDSCLQHAERSLWPHGSTGALPPLLIGPSDARRSAADDSPQDDLWEPAALIEVHEDYEKQQIISERKQQLQQLQQVEHCVTVLRELQLHVASDVDKGSQRLNAVEEETEAAADHTAAGVGELAAAARSKTRWWGVQGGGAAALVGVSVGAVAGGPIGAAVGAIVGAVAGLSSGAALRGRHRERVNAAERSVRRRRAQRLKRSSVTLATGAMNTTQSTAGRVAAPRSPNQTSGARTQAGAISCMPPLWNFGRDFRSSSGAGPCDAPATTEGRYPRPPPKAAESRGGTTAPRCVPWVGGPAHYEGAGAEAKGVLQVGQSNRAAGRRRQRNHAGPRLVAVQTTLGATGVLPVFQFFPG</sequence>
<feature type="region of interest" description="Disordered" evidence="1">
    <location>
        <begin position="546"/>
        <end position="572"/>
    </location>
</feature>
<dbReference type="EMBL" id="HG670854">
    <property type="protein sequence ID" value="CDI78341.1"/>
    <property type="molecule type" value="Genomic_DNA"/>
</dbReference>
<evidence type="ECO:0000256" key="1">
    <source>
        <dbReference type="SAM" id="MobiDB-lite"/>
    </source>
</evidence>